<evidence type="ECO:0000256" key="1">
    <source>
        <dbReference type="SAM" id="MobiDB-lite"/>
    </source>
</evidence>
<feature type="compositionally biased region" description="Basic and acidic residues" evidence="1">
    <location>
        <begin position="110"/>
        <end position="135"/>
    </location>
</feature>
<feature type="compositionally biased region" description="Polar residues" evidence="1">
    <location>
        <begin position="1"/>
        <end position="13"/>
    </location>
</feature>
<protein>
    <submittedName>
        <fullName evidence="2">Uncharacterized protein</fullName>
    </submittedName>
</protein>
<sequence>MGSGPSQRETPVTESPPPSQPCNHSESDSVDSSPRPPSILITAPSRENLHVSTSTMTLADSVKERRPASSPFVVGKKPVTTAHDPQSGPTVKPRAPPRDQEPNYSSGHVSDGHRQFGESVIKDAIKECIVSRKESPSSPSRSFSLSETPKKKRFPPAALATLGK</sequence>
<feature type="compositionally biased region" description="Low complexity" evidence="1">
    <location>
        <begin position="136"/>
        <end position="147"/>
    </location>
</feature>
<name>A0A9N7ZDN9_PLEPL</name>
<dbReference type="Proteomes" id="UP001153269">
    <property type="component" value="Unassembled WGS sequence"/>
</dbReference>
<keyword evidence="3" id="KW-1185">Reference proteome</keyword>
<proteinExistence type="predicted"/>
<organism evidence="2 3">
    <name type="scientific">Pleuronectes platessa</name>
    <name type="common">European plaice</name>
    <dbReference type="NCBI Taxonomy" id="8262"/>
    <lineage>
        <taxon>Eukaryota</taxon>
        <taxon>Metazoa</taxon>
        <taxon>Chordata</taxon>
        <taxon>Craniata</taxon>
        <taxon>Vertebrata</taxon>
        <taxon>Euteleostomi</taxon>
        <taxon>Actinopterygii</taxon>
        <taxon>Neopterygii</taxon>
        <taxon>Teleostei</taxon>
        <taxon>Neoteleostei</taxon>
        <taxon>Acanthomorphata</taxon>
        <taxon>Carangaria</taxon>
        <taxon>Pleuronectiformes</taxon>
        <taxon>Pleuronectoidei</taxon>
        <taxon>Pleuronectidae</taxon>
        <taxon>Pleuronectes</taxon>
    </lineage>
</organism>
<accession>A0A9N7ZDN9</accession>
<dbReference type="AlphaFoldDB" id="A0A9N7ZDN9"/>
<gene>
    <name evidence="2" type="ORF">PLEPLA_LOCUS47169</name>
</gene>
<dbReference type="EMBL" id="CADEAL010004426">
    <property type="protein sequence ID" value="CAB1459332.1"/>
    <property type="molecule type" value="Genomic_DNA"/>
</dbReference>
<evidence type="ECO:0000313" key="2">
    <source>
        <dbReference type="EMBL" id="CAB1459332.1"/>
    </source>
</evidence>
<evidence type="ECO:0000313" key="3">
    <source>
        <dbReference type="Proteomes" id="UP001153269"/>
    </source>
</evidence>
<reference evidence="2" key="1">
    <citation type="submission" date="2020-03" db="EMBL/GenBank/DDBJ databases">
        <authorList>
            <person name="Weist P."/>
        </authorList>
    </citation>
    <scope>NUCLEOTIDE SEQUENCE</scope>
</reference>
<comment type="caution">
    <text evidence="2">The sequence shown here is derived from an EMBL/GenBank/DDBJ whole genome shotgun (WGS) entry which is preliminary data.</text>
</comment>
<feature type="region of interest" description="Disordered" evidence="1">
    <location>
        <begin position="1"/>
        <end position="164"/>
    </location>
</feature>